<dbReference type="PANTHER" id="PTHR46060">
    <property type="entry name" value="MARINER MOS1 TRANSPOSASE-LIKE PROTEIN"/>
    <property type="match status" value="1"/>
</dbReference>
<dbReference type="SUPFAM" id="SSF46689">
    <property type="entry name" value="Homeodomain-like"/>
    <property type="match status" value="1"/>
</dbReference>
<reference evidence="5" key="1">
    <citation type="submission" date="2025-08" db="UniProtKB">
        <authorList>
            <consortium name="RefSeq"/>
        </authorList>
    </citation>
    <scope>IDENTIFICATION</scope>
    <source>
        <tissue evidence="5">Whole body</tissue>
    </source>
</reference>
<comment type="subcellular location">
    <subcellularLocation>
        <location evidence="1">Nucleus</location>
    </subcellularLocation>
</comment>
<protein>
    <submittedName>
        <fullName evidence="5">Uncharacterized protein LOC107073325</fullName>
    </submittedName>
</protein>
<dbReference type="Proteomes" id="UP000694924">
    <property type="component" value="Unplaced"/>
</dbReference>
<organism evidence="4 5">
    <name type="scientific">Polistes dominula</name>
    <name type="common">European paper wasp</name>
    <name type="synonym">Vespa dominula</name>
    <dbReference type="NCBI Taxonomy" id="743375"/>
    <lineage>
        <taxon>Eukaryota</taxon>
        <taxon>Metazoa</taxon>
        <taxon>Ecdysozoa</taxon>
        <taxon>Arthropoda</taxon>
        <taxon>Hexapoda</taxon>
        <taxon>Insecta</taxon>
        <taxon>Pterygota</taxon>
        <taxon>Neoptera</taxon>
        <taxon>Endopterygota</taxon>
        <taxon>Hymenoptera</taxon>
        <taxon>Apocrita</taxon>
        <taxon>Aculeata</taxon>
        <taxon>Vespoidea</taxon>
        <taxon>Vespidae</taxon>
        <taxon>Polistinae</taxon>
        <taxon>Polistini</taxon>
        <taxon>Polistes</taxon>
    </lineage>
</organism>
<dbReference type="RefSeq" id="XP_015189405.1">
    <property type="nucleotide sequence ID" value="XM_015333919.1"/>
</dbReference>
<dbReference type="Gene3D" id="1.10.10.10">
    <property type="entry name" value="Winged helix-like DNA-binding domain superfamily/Winged helix DNA-binding domain"/>
    <property type="match status" value="3"/>
</dbReference>
<dbReference type="Gene3D" id="1.10.260.40">
    <property type="entry name" value="lambda repressor-like DNA-binding domains"/>
    <property type="match status" value="1"/>
</dbReference>
<feature type="region of interest" description="Disordered" evidence="2">
    <location>
        <begin position="180"/>
        <end position="200"/>
    </location>
</feature>
<dbReference type="GeneID" id="107073325"/>
<feature type="domain" description="Mos1 transposase HTH" evidence="3">
    <location>
        <begin position="9"/>
        <end position="57"/>
    </location>
</feature>
<gene>
    <name evidence="5" type="primary">LOC107073325</name>
</gene>
<dbReference type="SUPFAM" id="SSF47413">
    <property type="entry name" value="lambda repressor-like DNA-binding domains"/>
    <property type="match status" value="1"/>
</dbReference>
<evidence type="ECO:0000313" key="4">
    <source>
        <dbReference type="Proteomes" id="UP000694924"/>
    </source>
</evidence>
<sequence>MSNYKPTTRHLREVILYYFNNRKSSSEAHRMLLYAYGNGIISRGTCSNWYQSFEKGDFNLDKPTSRPLITREQEIEELLRWMLEDPGITQAEIAGKYGISQSKVSALVNSQEFNDKLKETGRDLKLEKITSRNPRREWEDKELVRLIHENPDISQRKLAKQLGLCQSTVSNRLKSLEIQNKLKEKGQRSTSKTPRREKEDKELVRLIHENPDITPRKLAEQLGFSRATVNRRLNSLEIQNKLKEKGQRSTLKTPRREREDKELVRLMNENPDITQRKLTEQLGLGLATVNKRINSPPNSGLISIKGILHQGNKLLFTGMLNLNVVVQAQMMLNALVA</sequence>
<dbReference type="InterPro" id="IPR041426">
    <property type="entry name" value="Mos1_HTH"/>
</dbReference>
<dbReference type="Pfam" id="PF17906">
    <property type="entry name" value="HTH_48"/>
    <property type="match status" value="1"/>
</dbReference>
<keyword evidence="4" id="KW-1185">Reference proteome</keyword>
<name>A0ABM1JAB7_POLDO</name>
<dbReference type="InterPro" id="IPR010982">
    <property type="entry name" value="Lambda_DNA-bd_dom_sf"/>
</dbReference>
<dbReference type="Pfam" id="PF13412">
    <property type="entry name" value="HTH_24"/>
    <property type="match status" value="3"/>
</dbReference>
<dbReference type="InterPro" id="IPR052709">
    <property type="entry name" value="Transposase-MT_Hybrid"/>
</dbReference>
<proteinExistence type="predicted"/>
<dbReference type="InterPro" id="IPR036388">
    <property type="entry name" value="WH-like_DNA-bd_sf"/>
</dbReference>
<dbReference type="PANTHER" id="PTHR46060:SF1">
    <property type="entry name" value="MARINER MOS1 TRANSPOSASE-LIKE PROTEIN"/>
    <property type="match status" value="1"/>
</dbReference>
<evidence type="ECO:0000256" key="2">
    <source>
        <dbReference type="SAM" id="MobiDB-lite"/>
    </source>
</evidence>
<evidence type="ECO:0000259" key="3">
    <source>
        <dbReference type="Pfam" id="PF17906"/>
    </source>
</evidence>
<evidence type="ECO:0000256" key="1">
    <source>
        <dbReference type="ARBA" id="ARBA00004123"/>
    </source>
</evidence>
<dbReference type="InterPro" id="IPR009057">
    <property type="entry name" value="Homeodomain-like_sf"/>
</dbReference>
<evidence type="ECO:0000313" key="5">
    <source>
        <dbReference type="RefSeq" id="XP_015189405.1"/>
    </source>
</evidence>
<accession>A0ABM1JAB7</accession>
<dbReference type="Gene3D" id="1.10.10.1450">
    <property type="match status" value="1"/>
</dbReference>